<gene>
    <name evidence="1" type="ORF">GCM10011492_41560</name>
</gene>
<name>A0A916TIK8_9MICO</name>
<dbReference type="EMBL" id="BMHI01000007">
    <property type="protein sequence ID" value="GGB46060.1"/>
    <property type="molecule type" value="Genomic_DNA"/>
</dbReference>
<sequence length="122" mass="13464">MTIADECVQLVAKQFVTTLDWQLASLEQLDAIADRLLESGPLSAERLDLWWKLIGAYLGEVIIRALDGTWIEHEQAEGAYAVAVLGITGFPFAITARVLQGEPYKSFASFGRSLPAIANRKR</sequence>
<protein>
    <submittedName>
        <fullName evidence="1">Uncharacterized protein</fullName>
    </submittedName>
</protein>
<reference evidence="1" key="2">
    <citation type="submission" date="2020-09" db="EMBL/GenBank/DDBJ databases">
        <authorList>
            <person name="Sun Q."/>
            <person name="Zhou Y."/>
        </authorList>
    </citation>
    <scope>NUCLEOTIDE SEQUENCE</scope>
    <source>
        <strain evidence="1">CGMCC 1.15085</strain>
    </source>
</reference>
<comment type="caution">
    <text evidence="1">The sequence shown here is derived from an EMBL/GenBank/DDBJ whole genome shotgun (WGS) entry which is preliminary data.</text>
</comment>
<proteinExistence type="predicted"/>
<evidence type="ECO:0000313" key="2">
    <source>
        <dbReference type="Proteomes" id="UP000636793"/>
    </source>
</evidence>
<reference evidence="1" key="1">
    <citation type="journal article" date="2014" name="Int. J. Syst. Evol. Microbiol.">
        <title>Complete genome sequence of Corynebacterium casei LMG S-19264T (=DSM 44701T), isolated from a smear-ripened cheese.</title>
        <authorList>
            <consortium name="US DOE Joint Genome Institute (JGI-PGF)"/>
            <person name="Walter F."/>
            <person name="Albersmeier A."/>
            <person name="Kalinowski J."/>
            <person name="Ruckert C."/>
        </authorList>
    </citation>
    <scope>NUCLEOTIDE SEQUENCE</scope>
    <source>
        <strain evidence="1">CGMCC 1.15085</strain>
    </source>
</reference>
<dbReference type="AlphaFoldDB" id="A0A916TIK8"/>
<organism evidence="1 2">
    <name type="scientific">Flexivirga endophytica</name>
    <dbReference type="NCBI Taxonomy" id="1849103"/>
    <lineage>
        <taxon>Bacteria</taxon>
        <taxon>Bacillati</taxon>
        <taxon>Actinomycetota</taxon>
        <taxon>Actinomycetes</taxon>
        <taxon>Micrococcales</taxon>
        <taxon>Dermacoccaceae</taxon>
        <taxon>Flexivirga</taxon>
    </lineage>
</organism>
<dbReference type="RefSeq" id="WP_188839047.1">
    <property type="nucleotide sequence ID" value="NZ_BMZJ01000018.1"/>
</dbReference>
<dbReference type="Proteomes" id="UP000636793">
    <property type="component" value="Unassembled WGS sequence"/>
</dbReference>
<keyword evidence="2" id="KW-1185">Reference proteome</keyword>
<evidence type="ECO:0000313" key="1">
    <source>
        <dbReference type="EMBL" id="GGB46060.1"/>
    </source>
</evidence>
<accession>A0A916TIK8</accession>